<sequence length="735" mass="82601">MKWRSINMIEKSWAMDVRKTVEEIQHTYAEFTNLSILIVDGEGRPLVKPSSYHPFFKKLVESDGETRERFWQEVRHYAGLTKPALCDLWLPGVKFIIAPFRSPAGDAVHYVVAGVLIQSGTKAMLEEEVTRSGLYDEGRKLLLDLVLEAEELSSEEADIWREKIGKLAETAERILRSAYRETYVRDRLAELRGVLSVARRDRASVSQTFEQFMEVSGASGVMGYAEKIGPGEYRINRIAGEGTAALQDAEFREGEGFLGQAALSDSPMQWTDIQRDPRSFFLKQRLGAEFYGLRCFPVRVGGEQLGILFIVDKNKVQVDSLLREFEDILIALVGEYIASGTIEARMERQIQRLRPLMEVTRFMISAQNTQRIMFMLVDMSLSLVWNPSSAIIVHESSNGQKVQIVSRGIANDFAEQYARDVAKRILRENPAHSPGFELSQTEEGQLMIEYPIVYAGKTRGVLAVSLGSEQEAEECREVLLALATMGSIILQSVHDQRQLGLQNERFLRLMHASAKLGESDQGKVSDLSLRLVDEYARYGGIKPEEATFLQRTSMLSVLDDAARRELGEAFPDELAVLKEYRAMVDSEGQTGNFSYSRLAQLLRTALYFAALDEETAGRLHLTGVSPELFNHFRKFMAVRHTVQSEVVLSDGSTAAFNPAEAEERGIDAIVKEFGLSKREKEVLELVVRASSNKDIAAKLFISEHTVKNHLTNIFNKMSVSDRAQAIARVFNRGIG</sequence>
<dbReference type="KEGG" id="saca:FFV09_08980"/>
<dbReference type="GO" id="GO:0045892">
    <property type="term" value="P:negative regulation of DNA-templated transcription"/>
    <property type="evidence" value="ECO:0007669"/>
    <property type="project" value="UniProtKB-ARBA"/>
</dbReference>
<gene>
    <name evidence="5" type="ORF">FFV09_08980</name>
</gene>
<dbReference type="PROSITE" id="PS50043">
    <property type="entry name" value="HTH_LUXR_2"/>
    <property type="match status" value="1"/>
</dbReference>
<keyword evidence="1" id="KW-0805">Transcription regulation</keyword>
<dbReference type="AlphaFoldDB" id="A0A4Y6UX70"/>
<dbReference type="InterPro" id="IPR016032">
    <property type="entry name" value="Sig_transdc_resp-reg_C-effctor"/>
</dbReference>
<dbReference type="CDD" id="cd06170">
    <property type="entry name" value="LuxR_C_like"/>
    <property type="match status" value="1"/>
</dbReference>
<keyword evidence="6" id="KW-1185">Reference proteome</keyword>
<dbReference type="Pfam" id="PF00196">
    <property type="entry name" value="GerE"/>
    <property type="match status" value="1"/>
</dbReference>
<dbReference type="PANTHER" id="PTHR44688">
    <property type="entry name" value="DNA-BINDING TRANSCRIPTIONAL ACTIVATOR DEVR_DOSR"/>
    <property type="match status" value="1"/>
</dbReference>
<dbReference type="InterPro" id="IPR036388">
    <property type="entry name" value="WH-like_DNA-bd_sf"/>
</dbReference>
<organism evidence="5 6">
    <name type="scientific">Saccharibacillus brassicae</name>
    <dbReference type="NCBI Taxonomy" id="2583377"/>
    <lineage>
        <taxon>Bacteria</taxon>
        <taxon>Bacillati</taxon>
        <taxon>Bacillota</taxon>
        <taxon>Bacilli</taxon>
        <taxon>Bacillales</taxon>
        <taxon>Paenibacillaceae</taxon>
        <taxon>Saccharibacillus</taxon>
    </lineage>
</organism>
<evidence type="ECO:0000313" key="5">
    <source>
        <dbReference type="EMBL" id="QDH20971.1"/>
    </source>
</evidence>
<name>A0A4Y6UX70_SACBS</name>
<evidence type="ECO:0000256" key="1">
    <source>
        <dbReference type="ARBA" id="ARBA00023015"/>
    </source>
</evidence>
<evidence type="ECO:0000313" key="6">
    <source>
        <dbReference type="Proteomes" id="UP000316968"/>
    </source>
</evidence>
<keyword evidence="2" id="KW-0238">DNA-binding</keyword>
<evidence type="ECO:0000256" key="2">
    <source>
        <dbReference type="ARBA" id="ARBA00023125"/>
    </source>
</evidence>
<dbReference type="SMART" id="SM00421">
    <property type="entry name" value="HTH_LUXR"/>
    <property type="match status" value="1"/>
</dbReference>
<dbReference type="Proteomes" id="UP000316968">
    <property type="component" value="Chromosome"/>
</dbReference>
<evidence type="ECO:0000259" key="4">
    <source>
        <dbReference type="PROSITE" id="PS50043"/>
    </source>
</evidence>
<keyword evidence="3" id="KW-0804">Transcription</keyword>
<accession>A0A4Y6UX70</accession>
<dbReference type="PRINTS" id="PR00038">
    <property type="entry name" value="HTHLUXR"/>
</dbReference>
<dbReference type="InterPro" id="IPR029016">
    <property type="entry name" value="GAF-like_dom_sf"/>
</dbReference>
<dbReference type="InterPro" id="IPR000792">
    <property type="entry name" value="Tscrpt_reg_LuxR_C"/>
</dbReference>
<proteinExistence type="predicted"/>
<reference evidence="5 6" key="1">
    <citation type="submission" date="2019-06" db="EMBL/GenBank/DDBJ databases">
        <title>Saccharibacillus brassicae sp. nov., an endophytic bacterium isolated from Chinese cabbage seeds (Brassica pekinensis).</title>
        <authorList>
            <person name="Jiang L."/>
            <person name="Lee J."/>
            <person name="Kim S.W."/>
        </authorList>
    </citation>
    <scope>NUCLEOTIDE SEQUENCE [LARGE SCALE GENOMIC DNA]</scope>
    <source>
        <strain evidence="6">KCTC 43072 / ATSA2</strain>
    </source>
</reference>
<dbReference type="Gene3D" id="1.10.10.10">
    <property type="entry name" value="Winged helix-like DNA-binding domain superfamily/Winged helix DNA-binding domain"/>
    <property type="match status" value="1"/>
</dbReference>
<dbReference type="EMBL" id="CP041217">
    <property type="protein sequence ID" value="QDH20971.1"/>
    <property type="molecule type" value="Genomic_DNA"/>
</dbReference>
<protein>
    <recommendedName>
        <fullName evidence="4">HTH luxR-type domain-containing protein</fullName>
    </recommendedName>
</protein>
<dbReference type="Gene3D" id="3.30.450.40">
    <property type="match status" value="1"/>
</dbReference>
<dbReference type="SUPFAM" id="SSF55781">
    <property type="entry name" value="GAF domain-like"/>
    <property type="match status" value="1"/>
</dbReference>
<evidence type="ECO:0000256" key="3">
    <source>
        <dbReference type="ARBA" id="ARBA00023163"/>
    </source>
</evidence>
<dbReference type="OrthoDB" id="9808843at2"/>
<dbReference type="PANTHER" id="PTHR44688:SF16">
    <property type="entry name" value="DNA-BINDING TRANSCRIPTIONAL ACTIVATOR DEVR_DOSR"/>
    <property type="match status" value="1"/>
</dbReference>
<feature type="domain" description="HTH luxR-type" evidence="4">
    <location>
        <begin position="668"/>
        <end position="733"/>
    </location>
</feature>
<dbReference type="SUPFAM" id="SSF46894">
    <property type="entry name" value="C-terminal effector domain of the bipartite response regulators"/>
    <property type="match status" value="1"/>
</dbReference>
<dbReference type="GO" id="GO:0003677">
    <property type="term" value="F:DNA binding"/>
    <property type="evidence" value="ECO:0007669"/>
    <property type="project" value="UniProtKB-KW"/>
</dbReference>